<dbReference type="PATRIC" id="fig|632773.3.peg.2150"/>
<gene>
    <name evidence="2" type="primary">cvfC-1</name>
    <name evidence="3" type="synonym">cvfC-2</name>
    <name evidence="2" type="ORF">BBEV_2041</name>
    <name evidence="3" type="ORF">BBEV_2055</name>
</gene>
<dbReference type="Pfam" id="PF08712">
    <property type="entry name" value="Nfu_N"/>
    <property type="match status" value="1"/>
</dbReference>
<name>A0A1D7QWL6_9BACI</name>
<dbReference type="InterPro" id="IPR036498">
    <property type="entry name" value="Nfu/NifU_N_sf"/>
</dbReference>
<evidence type="ECO:0000313" key="2">
    <source>
        <dbReference type="EMBL" id="AOM83401.1"/>
    </source>
</evidence>
<dbReference type="EMBL" id="CP012502">
    <property type="protein sequence ID" value="AOM83414.1"/>
    <property type="molecule type" value="Genomic_DNA"/>
</dbReference>
<evidence type="ECO:0000259" key="1">
    <source>
        <dbReference type="SMART" id="SM00932"/>
    </source>
</evidence>
<dbReference type="SMART" id="SM00932">
    <property type="entry name" value="Nfu_N"/>
    <property type="match status" value="1"/>
</dbReference>
<proteinExistence type="predicted"/>
<dbReference type="Gene3D" id="3.30.1370.70">
    <property type="entry name" value="Scaffold protein Nfu/NifU, N-terminal domain"/>
    <property type="match status" value="1"/>
</dbReference>
<dbReference type="STRING" id="632773.BBEV_2041"/>
<feature type="domain" description="Scaffold protein Nfu/NifU N-terminal" evidence="1">
    <location>
        <begin position="6"/>
        <end position="87"/>
    </location>
</feature>
<reference evidence="2 4" key="1">
    <citation type="submission" date="2015-08" db="EMBL/GenBank/DDBJ databases">
        <title>The complete genome sequence of Bacillus beveridgei MLTeJB.</title>
        <authorList>
            <person name="Hanson T.E."/>
            <person name="Mesa C."/>
            <person name="Basesman S.M."/>
            <person name="Oremland R.S."/>
        </authorList>
    </citation>
    <scope>NUCLEOTIDE SEQUENCE [LARGE SCALE GENOMIC DNA]</scope>
    <source>
        <strain evidence="2 4">MLTeJB</strain>
    </source>
</reference>
<evidence type="ECO:0000313" key="4">
    <source>
        <dbReference type="Proteomes" id="UP000094463"/>
    </source>
</evidence>
<dbReference type="KEGG" id="bbev:BBEV_2055"/>
<dbReference type="InterPro" id="IPR014824">
    <property type="entry name" value="Nfu/NifU_N"/>
</dbReference>
<accession>A0A1D7QWL6</accession>
<dbReference type="AlphaFoldDB" id="A0A1D7QWL6"/>
<keyword evidence="4" id="KW-1185">Reference proteome</keyword>
<dbReference type="EMBL" id="CP012502">
    <property type="protein sequence ID" value="AOM83401.1"/>
    <property type="molecule type" value="Genomic_DNA"/>
</dbReference>
<sequence>MMAIEVRGEPTPNPNAMKFTANQVLFEGSGSASFKKNEETDHPLAKELLALDGVDNIFGFQDFVTVNKEPGADWDALLPKIQEVFEKVYE</sequence>
<dbReference type="KEGG" id="bbev:BBEV_2041"/>
<protein>
    <submittedName>
        <fullName evidence="2">Conserved virulence factor C</fullName>
    </submittedName>
</protein>
<dbReference type="Proteomes" id="UP000094463">
    <property type="component" value="Chromosome"/>
</dbReference>
<evidence type="ECO:0000313" key="3">
    <source>
        <dbReference type="EMBL" id="AOM83414.1"/>
    </source>
</evidence>
<organism evidence="2 4">
    <name type="scientific">Salisediminibacterium beveridgei</name>
    <dbReference type="NCBI Taxonomy" id="632773"/>
    <lineage>
        <taxon>Bacteria</taxon>
        <taxon>Bacillati</taxon>
        <taxon>Bacillota</taxon>
        <taxon>Bacilli</taxon>
        <taxon>Bacillales</taxon>
        <taxon>Bacillaceae</taxon>
        <taxon>Salisediminibacterium</taxon>
    </lineage>
</organism>
<dbReference type="SUPFAM" id="SSF110836">
    <property type="entry name" value="Hypothetical protein SAV1430"/>
    <property type="match status" value="1"/>
</dbReference>